<sequence>MRVMGLLGLVVALAIVGLLVKKQMSAMRAPLPSLAPAASAPGAPPATVRQQSQQVQQQVKEAMDAAMQQQRALPDEAK</sequence>
<accession>A0A975CJV5</accession>
<dbReference type="KEGG" id="otd:J1M35_10010"/>
<evidence type="ECO:0000313" key="3">
    <source>
        <dbReference type="Proteomes" id="UP000663903"/>
    </source>
</evidence>
<evidence type="ECO:0000313" key="2">
    <source>
        <dbReference type="EMBL" id="QTD47166.1"/>
    </source>
</evidence>
<gene>
    <name evidence="2" type="ORF">J1M35_10010</name>
</gene>
<dbReference type="RefSeq" id="WP_208011062.1">
    <property type="nucleotide sequence ID" value="NZ_CP071796.1"/>
</dbReference>
<organism evidence="2 3">
    <name type="scientific">Ottowia testudinis</name>
    <dbReference type="NCBI Taxonomy" id="2816950"/>
    <lineage>
        <taxon>Bacteria</taxon>
        <taxon>Pseudomonadati</taxon>
        <taxon>Pseudomonadota</taxon>
        <taxon>Betaproteobacteria</taxon>
        <taxon>Burkholderiales</taxon>
        <taxon>Comamonadaceae</taxon>
        <taxon>Ottowia</taxon>
    </lineage>
</organism>
<feature type="compositionally biased region" description="Low complexity" evidence="1">
    <location>
        <begin position="33"/>
        <end position="59"/>
    </location>
</feature>
<name>A0A975CJV5_9BURK</name>
<protein>
    <submittedName>
        <fullName evidence="2">Uncharacterized protein</fullName>
    </submittedName>
</protein>
<dbReference type="Proteomes" id="UP000663903">
    <property type="component" value="Chromosome"/>
</dbReference>
<reference evidence="2" key="1">
    <citation type="submission" date="2021-03" db="EMBL/GenBank/DDBJ databases">
        <title>Ottowia sp. 27C isolated from the cloaca of a Giant Asian pond turtle (Heosemys grandis).</title>
        <authorList>
            <person name="Spergser J."/>
            <person name="Busse H.-J."/>
        </authorList>
    </citation>
    <scope>NUCLEOTIDE SEQUENCE</scope>
    <source>
        <strain evidence="2">27C</strain>
    </source>
</reference>
<keyword evidence="3" id="KW-1185">Reference proteome</keyword>
<dbReference type="EMBL" id="CP071796">
    <property type="protein sequence ID" value="QTD47166.1"/>
    <property type="molecule type" value="Genomic_DNA"/>
</dbReference>
<dbReference type="AlphaFoldDB" id="A0A975CJV5"/>
<evidence type="ECO:0000256" key="1">
    <source>
        <dbReference type="SAM" id="MobiDB-lite"/>
    </source>
</evidence>
<proteinExistence type="predicted"/>
<feature type="region of interest" description="Disordered" evidence="1">
    <location>
        <begin position="33"/>
        <end position="78"/>
    </location>
</feature>